<comment type="caution">
    <text evidence="1">The sequence shown here is derived from an EMBL/GenBank/DDBJ whole genome shotgun (WGS) entry which is preliminary data.</text>
</comment>
<protein>
    <submittedName>
        <fullName evidence="1">2'-5' RNA ligase family protein</fullName>
    </submittedName>
</protein>
<reference evidence="2" key="1">
    <citation type="journal article" date="2019" name="Int. J. Syst. Evol. Microbiol.">
        <title>The Global Catalogue of Microorganisms (GCM) 10K type strain sequencing project: providing services to taxonomists for standard genome sequencing and annotation.</title>
        <authorList>
            <consortium name="The Broad Institute Genomics Platform"/>
            <consortium name="The Broad Institute Genome Sequencing Center for Infectious Disease"/>
            <person name="Wu L."/>
            <person name="Ma J."/>
        </authorList>
    </citation>
    <scope>NUCLEOTIDE SEQUENCE [LARGE SCALE GENOMIC DNA]</scope>
    <source>
        <strain evidence="2">CCUG 60742</strain>
    </source>
</reference>
<name>A0ABW2ZFN3_9SPHI</name>
<evidence type="ECO:0000313" key="1">
    <source>
        <dbReference type="EMBL" id="MFD0764997.1"/>
    </source>
</evidence>
<dbReference type="Pfam" id="PF13563">
    <property type="entry name" value="2_5_RNA_ligase2"/>
    <property type="match status" value="1"/>
</dbReference>
<dbReference type="EMBL" id="JBHTIA010000003">
    <property type="protein sequence ID" value="MFD0764997.1"/>
    <property type="molecule type" value="Genomic_DNA"/>
</dbReference>
<keyword evidence="2" id="KW-1185">Reference proteome</keyword>
<accession>A0ABW2ZFN3</accession>
<dbReference type="RefSeq" id="WP_377141394.1">
    <property type="nucleotide sequence ID" value="NZ_JBHTIA010000003.1"/>
</dbReference>
<organism evidence="1 2">
    <name type="scientific">Mucilaginibacter lutimaris</name>
    <dbReference type="NCBI Taxonomy" id="931629"/>
    <lineage>
        <taxon>Bacteria</taxon>
        <taxon>Pseudomonadati</taxon>
        <taxon>Bacteroidota</taxon>
        <taxon>Sphingobacteriia</taxon>
        <taxon>Sphingobacteriales</taxon>
        <taxon>Sphingobacteriaceae</taxon>
        <taxon>Mucilaginibacter</taxon>
    </lineage>
</organism>
<dbReference type="Proteomes" id="UP001597073">
    <property type="component" value="Unassembled WGS sequence"/>
</dbReference>
<dbReference type="GO" id="GO:0016874">
    <property type="term" value="F:ligase activity"/>
    <property type="evidence" value="ECO:0007669"/>
    <property type="project" value="UniProtKB-KW"/>
</dbReference>
<evidence type="ECO:0000313" key="2">
    <source>
        <dbReference type="Proteomes" id="UP001597073"/>
    </source>
</evidence>
<keyword evidence="1" id="KW-0436">Ligase</keyword>
<dbReference type="SUPFAM" id="SSF55144">
    <property type="entry name" value="LigT-like"/>
    <property type="match status" value="1"/>
</dbReference>
<gene>
    <name evidence="1" type="ORF">ACFQZI_09025</name>
</gene>
<sequence length="190" mass="22291">MNEKHFLNLISLPDQADKNIKRFKRACAKHIGDFPSMNSRAHISFDRLVFDTDVSYKAVDHKMFYDVVESILSNVPSINLKINGFNFFNHGAYHRTIYAAIEPDAVTMRWFDFVKKTFLRKDRMVPHITIARNISIEAFNKLWPHFQNLKFTDNFDVEEITILCKDSNSQGPYQIYKVMPLRKRNLVQAS</sequence>
<dbReference type="Gene3D" id="3.90.1140.10">
    <property type="entry name" value="Cyclic phosphodiesterase"/>
    <property type="match status" value="1"/>
</dbReference>
<dbReference type="InterPro" id="IPR009097">
    <property type="entry name" value="Cyclic_Pdiesterase"/>
</dbReference>
<proteinExistence type="predicted"/>